<dbReference type="GO" id="GO:0003676">
    <property type="term" value="F:nucleic acid binding"/>
    <property type="evidence" value="ECO:0007669"/>
    <property type="project" value="InterPro"/>
</dbReference>
<reference evidence="1 2" key="2">
    <citation type="journal article" date="2016" name="Genome Announc.">
        <title>Complete Genome Sequence of Sphingopyxis terrae Strain 203-1 (NBRC 111660), a Polyethylene Glycol Degrader.</title>
        <authorList>
            <person name="Ohtsubo Y."/>
            <person name="Nonoyama S."/>
            <person name="Nagata Y."/>
            <person name="Numata M."/>
            <person name="Tsuchikane K."/>
            <person name="Hosoyama A."/>
            <person name="Yamazoe A."/>
            <person name="Tsuda M."/>
            <person name="Fujita N."/>
            <person name="Kawai F."/>
        </authorList>
    </citation>
    <scope>NUCLEOTIDE SEQUENCE [LARGE SCALE GENOMIC DNA]</scope>
    <source>
        <strain evidence="1 2">203-1</strain>
    </source>
</reference>
<protein>
    <recommendedName>
        <fullName evidence="3">DUF91 domain-containing protein</fullName>
    </recommendedName>
</protein>
<dbReference type="Proteomes" id="UP000076234">
    <property type="component" value="Chromosome"/>
</dbReference>
<sequence>MTRASIYTVDGSETLIAMRPSEPRSEDFMQRLVAKHPELISDQDGALLLIRREQPIADREDGSGRWSLDHLFVTRTGIPVLVELKRAVDTRLRREVVGQMLDYAANGTAYWQGGRIAENFAATSVELGRDPDVELEQFLGAGADPEQFWEQVDANFAAGRIKMVFVADTIPRELARIVEFLNEQMKADVRAVELTWFEGEGITALAPRIIGETERAQNEKAARSALPKISRDEWIEESLRSFGAEAIEAANHYVDLVAAAGGHAEVTRAQASLIAVFDLPNDTIYPITLSRQGKGSVQLCLAYLVSRPAFADEAVRQHIYDELTAIVGPLSTSKLSGYPGFPLARLNDPAVRRDLQALLVAIRERATARS</sequence>
<gene>
    <name evidence="1" type="ORF">AOA14_10705</name>
</gene>
<dbReference type="AlphaFoldDB" id="A0A142VZ60"/>
<evidence type="ECO:0000313" key="2">
    <source>
        <dbReference type="Proteomes" id="UP000076234"/>
    </source>
</evidence>
<name>A0A142VZ60_9SPHN</name>
<accession>A0A142VZ60</accession>
<dbReference type="EMBL" id="CP013342">
    <property type="protein sequence ID" value="AMU95074.1"/>
    <property type="molecule type" value="Genomic_DNA"/>
</dbReference>
<dbReference type="RefSeq" id="WP_062901790.1">
    <property type="nucleotide sequence ID" value="NZ_CP013342.1"/>
</dbReference>
<dbReference type="Gene3D" id="3.40.1350.10">
    <property type="match status" value="1"/>
</dbReference>
<evidence type="ECO:0000313" key="1">
    <source>
        <dbReference type="EMBL" id="AMU95074.1"/>
    </source>
</evidence>
<evidence type="ECO:0008006" key="3">
    <source>
        <dbReference type="Google" id="ProtNLM"/>
    </source>
</evidence>
<dbReference type="STRING" id="1219058.AOA14_10705"/>
<proteinExistence type="predicted"/>
<reference evidence="2" key="1">
    <citation type="submission" date="2015-11" db="EMBL/GenBank/DDBJ databases">
        <title>Complete genome sequence of a polyethylene glycol-degrading strain Sphingopyxis terrae strain 203-1 (NBRC 15098).</title>
        <authorList>
            <person name="Yoshiyuki O."/>
            <person name="Shouta N."/>
            <person name="Nagata Y."/>
            <person name="Numata M."/>
            <person name="Tsuchikane K."/>
            <person name="Hosoyama A."/>
            <person name="Yamazoe A."/>
            <person name="Tsuda M."/>
            <person name="Fujita N."/>
            <person name="Kawai F."/>
        </authorList>
    </citation>
    <scope>NUCLEOTIDE SEQUENCE [LARGE SCALE GENOMIC DNA]</scope>
    <source>
        <strain evidence="2">203-1</strain>
    </source>
</reference>
<dbReference type="InterPro" id="IPR011856">
    <property type="entry name" value="tRNA_endonuc-like_dom_sf"/>
</dbReference>
<dbReference type="KEGG" id="ster:AOA14_10705"/>
<organism evidence="1 2">
    <name type="scientific">Sphingopyxis terrae subsp. terrae NBRC 15098</name>
    <dbReference type="NCBI Taxonomy" id="1219058"/>
    <lineage>
        <taxon>Bacteria</taxon>
        <taxon>Pseudomonadati</taxon>
        <taxon>Pseudomonadota</taxon>
        <taxon>Alphaproteobacteria</taxon>
        <taxon>Sphingomonadales</taxon>
        <taxon>Sphingomonadaceae</taxon>
        <taxon>Sphingopyxis</taxon>
    </lineage>
</organism>